<dbReference type="SUPFAM" id="SSF46955">
    <property type="entry name" value="Putative DNA-binding domain"/>
    <property type="match status" value="1"/>
</dbReference>
<organism evidence="2 3">
    <name type="scientific">Bacteroides uniformis</name>
    <dbReference type="NCBI Taxonomy" id="820"/>
    <lineage>
        <taxon>Bacteria</taxon>
        <taxon>Pseudomonadati</taxon>
        <taxon>Bacteroidota</taxon>
        <taxon>Bacteroidia</taxon>
        <taxon>Bacteroidales</taxon>
        <taxon>Bacteroidaceae</taxon>
        <taxon>Bacteroides</taxon>
    </lineage>
</organism>
<accession>A0A174S1Y2</accession>
<reference evidence="2 3" key="1">
    <citation type="submission" date="2015-09" db="EMBL/GenBank/DDBJ databases">
        <authorList>
            <consortium name="Pathogen Informatics"/>
        </authorList>
    </citation>
    <scope>NUCLEOTIDE SEQUENCE [LARGE SCALE GENOMIC DNA]</scope>
    <source>
        <strain evidence="2 3">2789STDY5834898</strain>
    </source>
</reference>
<dbReference type="Pfam" id="PF12728">
    <property type="entry name" value="HTH_17"/>
    <property type="match status" value="1"/>
</dbReference>
<dbReference type="PANTHER" id="PTHR34585:SF22">
    <property type="entry name" value="HELIX-TURN-HELIX DOMAIN-CONTAINING PROTEIN"/>
    <property type="match status" value="1"/>
</dbReference>
<dbReference type="InterPro" id="IPR041657">
    <property type="entry name" value="HTH_17"/>
</dbReference>
<feature type="domain" description="Helix-turn-helix" evidence="1">
    <location>
        <begin position="40"/>
        <end position="87"/>
    </location>
</feature>
<dbReference type="RefSeq" id="WP_057253640.1">
    <property type="nucleotide sequence ID" value="NZ_CZAO01000012.1"/>
</dbReference>
<dbReference type="AlphaFoldDB" id="A0A174S1Y2"/>
<evidence type="ECO:0000259" key="1">
    <source>
        <dbReference type="Pfam" id="PF12728"/>
    </source>
</evidence>
<dbReference type="Proteomes" id="UP000095766">
    <property type="component" value="Unassembled WGS sequence"/>
</dbReference>
<proteinExistence type="predicted"/>
<protein>
    <submittedName>
        <fullName evidence="2">DNA binding domain, excisionase family</fullName>
    </submittedName>
</protein>
<name>A0A174S1Y2_BACUN</name>
<gene>
    <name evidence="2" type="ORF">ERS852510_02662</name>
</gene>
<evidence type="ECO:0000313" key="2">
    <source>
        <dbReference type="EMBL" id="CUP91853.1"/>
    </source>
</evidence>
<evidence type="ECO:0000313" key="3">
    <source>
        <dbReference type="Proteomes" id="UP000095766"/>
    </source>
</evidence>
<sequence length="99" mass="11712">MEIVSIETKTFEEMEQAFLAFRQKLQNLCNRRPQKKMDEWLDNQEVCGILNISPRTLQSLRSNGTLAYTQVERRSYYRKQDVMRLLEMAGIKPSKTIQP</sequence>
<dbReference type="EMBL" id="CZAO01000012">
    <property type="protein sequence ID" value="CUP91853.1"/>
    <property type="molecule type" value="Genomic_DNA"/>
</dbReference>
<dbReference type="InterPro" id="IPR009061">
    <property type="entry name" value="DNA-bd_dom_put_sf"/>
</dbReference>
<dbReference type="PANTHER" id="PTHR34585">
    <property type="match status" value="1"/>
</dbReference>